<dbReference type="InterPro" id="IPR026444">
    <property type="entry name" value="Secre_tail"/>
</dbReference>
<dbReference type="Pfam" id="PF18962">
    <property type="entry name" value="Por_Secre_tail"/>
    <property type="match status" value="1"/>
</dbReference>
<proteinExistence type="predicted"/>
<reference evidence="3 4" key="1">
    <citation type="submission" date="2020-04" db="EMBL/GenBank/DDBJ databases">
        <title>Flammeovirga sp. SR4, a novel species isolated from seawater.</title>
        <authorList>
            <person name="Wang X."/>
        </authorList>
    </citation>
    <scope>NUCLEOTIDE SEQUENCE [LARGE SCALE GENOMIC DNA]</scope>
    <source>
        <strain evidence="3 4">SR4</strain>
    </source>
</reference>
<sequence>MNVLVNYQVKMCSLVLFFLSLSGSAQTFDINYNSPTTLGTITDPLIDEASGLAASYNTENAFWLHNDSGDGPNLWLIDKSGAVLTHGIVKNKNGSNASSRDWEDISSFVMNGTSYLIIGNFGDNPINKSEYYLYIIEEPEYDPQSTSNNSYEILKTITYQYENGSQNCESIGVDVENEKIILVSKSSVGGNKIAYEIPLSITSEDITTTAKIIGQFPMDGTTAMDISNDGQHAIVLTYTDAYEFTRYDGTSWEDAFGIAPRKITMPQRNGGEAIAYGVNGIDLYLVREGKSSPVWELKGGIETGTLFQVDMAEKNDIYNKQVWVNIQGQDQPILMTDTDEDGIYACKVDLAVDKNYQYFFSYQNGTDATNDMIYESTGASCINDDGNREVFVSKQNLLLRKVLFSNCEERPNYYIIDECESLTGWNTNGLSLKNTDQKQGLSCIEFKGSSNVEFEKILTTPTHANGTEEGTVLEFWYYVSDPSLFEDSNQVEITSSGTSDVDEYSWSLDKANLVSGWNFLQLSTKDANKRGNPDLTAINYFRLYRSKTSEVTTRIDDIQLIGENNSFARDASLSLLTIEAGTLDPSFSPGILEYSVELPFGFNTIPSVTATANQDGKATVTITEAETMDETTTVVVTAEDGVTQRTYTISFYAALGKYLDECEVKDGWNPSILAINTVDQKQGEGCLEFSGTDDVEFVKNFTEAFDSNGSESNVKLSFWYYVSNVTALEDKNQVEISSSGQADVDEYSWSLDKNNLKVGWNYIQLETSLAAKRGTPDLSAINFFRLYRGKTTSITTRIDAINLYGGIALSTDNSLSSLTVDNGTLSPTFSAEELNYTVILPSGTSDIPQVSATATDQNSSVQITQAATLDDLASVTVSAEDGSVRTYRISFEIGDPTSIDDKDMSIQIFPNPVTDLLSIQSNTVIQSILVLNVNGYLKYSQEIYDQAIQINTDQWEKGLYCLKVTLQNGQTIVRKIIK</sequence>
<organism evidence="3 4">
    <name type="scientific">Flammeovirga agarivorans</name>
    <dbReference type="NCBI Taxonomy" id="2726742"/>
    <lineage>
        <taxon>Bacteria</taxon>
        <taxon>Pseudomonadati</taxon>
        <taxon>Bacteroidota</taxon>
        <taxon>Cytophagia</taxon>
        <taxon>Cytophagales</taxon>
        <taxon>Flammeovirgaceae</taxon>
        <taxon>Flammeovirga</taxon>
    </lineage>
</organism>
<dbReference type="AlphaFoldDB" id="A0A7X8SQE7"/>
<dbReference type="Proteomes" id="UP000585050">
    <property type="component" value="Unassembled WGS sequence"/>
</dbReference>
<gene>
    <name evidence="3" type="ORF">HGP29_24505</name>
</gene>
<evidence type="ECO:0000313" key="4">
    <source>
        <dbReference type="Proteomes" id="UP000585050"/>
    </source>
</evidence>
<dbReference type="NCBIfam" id="TIGR04183">
    <property type="entry name" value="Por_Secre_tail"/>
    <property type="match status" value="1"/>
</dbReference>
<evidence type="ECO:0000313" key="3">
    <source>
        <dbReference type="EMBL" id="NLR94388.1"/>
    </source>
</evidence>
<keyword evidence="4" id="KW-1185">Reference proteome</keyword>
<evidence type="ECO:0000256" key="1">
    <source>
        <dbReference type="SAM" id="SignalP"/>
    </source>
</evidence>
<name>A0A7X8SQE7_9BACT</name>
<accession>A0A7X8SQE7</accession>
<feature type="chain" id="PRO_5030603242" evidence="1">
    <location>
        <begin position="28"/>
        <end position="978"/>
    </location>
</feature>
<feature type="signal peptide" evidence="1">
    <location>
        <begin position="1"/>
        <end position="27"/>
    </location>
</feature>
<protein>
    <submittedName>
        <fullName evidence="3">T9SS type A sorting domain-containing protein</fullName>
    </submittedName>
</protein>
<dbReference type="EMBL" id="JABAIL010000011">
    <property type="protein sequence ID" value="NLR94388.1"/>
    <property type="molecule type" value="Genomic_DNA"/>
</dbReference>
<evidence type="ECO:0000259" key="2">
    <source>
        <dbReference type="Pfam" id="PF18962"/>
    </source>
</evidence>
<keyword evidence="1" id="KW-0732">Signal</keyword>
<feature type="domain" description="Secretion system C-terminal sorting" evidence="2">
    <location>
        <begin position="908"/>
        <end position="977"/>
    </location>
</feature>
<comment type="caution">
    <text evidence="3">The sequence shown here is derived from an EMBL/GenBank/DDBJ whole genome shotgun (WGS) entry which is preliminary data.</text>
</comment>
<dbReference type="RefSeq" id="WP_168885097.1">
    <property type="nucleotide sequence ID" value="NZ_JABAIL010000011.1"/>
</dbReference>